<sequence length="318" mass="35087">MDGMASILNYQQSIEELQHSLLCTTLELKSVQLAVGEEKIRNEENIKQLLHLLQVAIQERDQAKDHLQRLVNMIMQSGLSQVCHVVPSAKPESPPVPPIRGNSIIVESQSLSEPYNHHSYVSSSVDSLFDEVSPPPDFSNINASDSLNMEVLQQPFLQEFSGSSSIGLSPAFGQIDQASERINRLAMKKTWPEKGKLLQAVNEAGPLLQTLLLAGPLPQWRNPPPPQPLQIPPVPIKGPDPAALVQKPAVDTNYHVQSPPFASLHEKSQGKNQTRSTSISNFSGNGYSCMKNQLVPSSPSTDLSHNSRLLNMKRRRVH</sequence>
<protein>
    <submittedName>
        <fullName evidence="1">Uncharacterized protein</fullName>
    </submittedName>
</protein>
<evidence type="ECO:0000313" key="2">
    <source>
        <dbReference type="Proteomes" id="UP001234297"/>
    </source>
</evidence>
<evidence type="ECO:0000313" key="1">
    <source>
        <dbReference type="EMBL" id="KAJ8620814.1"/>
    </source>
</evidence>
<dbReference type="EMBL" id="CM056817">
    <property type="protein sequence ID" value="KAJ8620814.1"/>
    <property type="molecule type" value="Genomic_DNA"/>
</dbReference>
<proteinExistence type="predicted"/>
<organism evidence="1 2">
    <name type="scientific">Persea americana</name>
    <name type="common">Avocado</name>
    <dbReference type="NCBI Taxonomy" id="3435"/>
    <lineage>
        <taxon>Eukaryota</taxon>
        <taxon>Viridiplantae</taxon>
        <taxon>Streptophyta</taxon>
        <taxon>Embryophyta</taxon>
        <taxon>Tracheophyta</taxon>
        <taxon>Spermatophyta</taxon>
        <taxon>Magnoliopsida</taxon>
        <taxon>Magnoliidae</taxon>
        <taxon>Laurales</taxon>
        <taxon>Lauraceae</taxon>
        <taxon>Persea</taxon>
    </lineage>
</organism>
<comment type="caution">
    <text evidence="1">The sequence shown here is derived from an EMBL/GenBank/DDBJ whole genome shotgun (WGS) entry which is preliminary data.</text>
</comment>
<name>A0ACC2KI61_PERAE</name>
<keyword evidence="2" id="KW-1185">Reference proteome</keyword>
<accession>A0ACC2KI61</accession>
<gene>
    <name evidence="1" type="ORF">MRB53_029343</name>
</gene>
<reference evidence="1 2" key="1">
    <citation type="journal article" date="2022" name="Hortic Res">
        <title>A haplotype resolved chromosomal level avocado genome allows analysis of novel avocado genes.</title>
        <authorList>
            <person name="Nath O."/>
            <person name="Fletcher S.J."/>
            <person name="Hayward A."/>
            <person name="Shaw L.M."/>
            <person name="Masouleh A.K."/>
            <person name="Furtado A."/>
            <person name="Henry R.J."/>
            <person name="Mitter N."/>
        </authorList>
    </citation>
    <scope>NUCLEOTIDE SEQUENCE [LARGE SCALE GENOMIC DNA]</scope>
    <source>
        <strain evidence="2">cv. Hass</strain>
    </source>
</reference>
<dbReference type="Proteomes" id="UP001234297">
    <property type="component" value="Chromosome 9"/>
</dbReference>